<gene>
    <name evidence="1" type="ORF">FNH06_07855</name>
</gene>
<dbReference type="Proteomes" id="UP000318578">
    <property type="component" value="Unassembled WGS sequence"/>
</dbReference>
<dbReference type="AlphaFoldDB" id="A0A558AIK9"/>
<dbReference type="SUPFAM" id="SSF53474">
    <property type="entry name" value="alpha/beta-Hydrolases"/>
    <property type="match status" value="1"/>
</dbReference>
<dbReference type="GO" id="GO:0016787">
    <property type="term" value="F:hydrolase activity"/>
    <property type="evidence" value="ECO:0007669"/>
    <property type="project" value="UniProtKB-KW"/>
</dbReference>
<sequence>MVDTRVPVPAPDVVRTPSGRGRAALAVDWWPSQLPEDVTISQRTLITADGEVTRGTLYRPRRATETVFCLMHPRQDLRQHPFVPGLLAAGHAVWAQVGRSVGNDMQLVHESALLDVAAGVESLRDAGFGQIILIGHSGGSGLYSFYTEQALTEPARRIARTPGGAPTKLPEAPMPEPDGLVLVAPHPGQGRLLLAAIDPSVADENDPFSLIPELDPFARDNGFGDPPEGSHYSPEFVARYRQAQRDRVARIDSRAHELIADQLAVRKKVKSGTATETERRRSILTPVITTYRTDADLRCMDLGLDPSERPYGSVISARPAVSNFGVNGFGRLTTPEAWLSTWSGLSSNASLERALAGVTVPTLLIEFTGDCSVFPGDIEAALKTLAAADVRRVAIRADHFGRPLDKGGESGIAPAVGEIVTWSQERAK</sequence>
<comment type="caution">
    <text evidence="1">The sequence shown here is derived from an EMBL/GenBank/DDBJ whole genome shotgun (WGS) entry which is preliminary data.</text>
</comment>
<dbReference type="OrthoDB" id="2062670at2"/>
<keyword evidence="1" id="KW-0378">Hydrolase</keyword>
<evidence type="ECO:0000313" key="1">
    <source>
        <dbReference type="EMBL" id="TVT24104.1"/>
    </source>
</evidence>
<evidence type="ECO:0000313" key="2">
    <source>
        <dbReference type="Proteomes" id="UP000318578"/>
    </source>
</evidence>
<reference evidence="1 2" key="1">
    <citation type="submission" date="2019-07" db="EMBL/GenBank/DDBJ databases">
        <title>New species of Amycolatopsis and Streptomyces.</title>
        <authorList>
            <person name="Duangmal K."/>
            <person name="Teo W.F.A."/>
            <person name="Lipun K."/>
        </authorList>
    </citation>
    <scope>NUCLEOTIDE SEQUENCE [LARGE SCALE GENOMIC DNA]</scope>
    <source>
        <strain evidence="1 2">JCM 30562</strain>
    </source>
</reference>
<dbReference type="EMBL" id="VJZA01000008">
    <property type="protein sequence ID" value="TVT24104.1"/>
    <property type="molecule type" value="Genomic_DNA"/>
</dbReference>
<protein>
    <submittedName>
        <fullName evidence="1">Alpha/beta hydrolase</fullName>
    </submittedName>
</protein>
<dbReference type="Gene3D" id="3.40.50.1820">
    <property type="entry name" value="alpha/beta hydrolase"/>
    <property type="match status" value="1"/>
</dbReference>
<proteinExistence type="predicted"/>
<name>A0A558AIK9_9PSEU</name>
<organism evidence="1 2">
    <name type="scientific">Amycolatopsis acidiphila</name>
    <dbReference type="NCBI Taxonomy" id="715473"/>
    <lineage>
        <taxon>Bacteria</taxon>
        <taxon>Bacillati</taxon>
        <taxon>Actinomycetota</taxon>
        <taxon>Actinomycetes</taxon>
        <taxon>Pseudonocardiales</taxon>
        <taxon>Pseudonocardiaceae</taxon>
        <taxon>Amycolatopsis</taxon>
    </lineage>
</organism>
<dbReference type="InterPro" id="IPR029058">
    <property type="entry name" value="AB_hydrolase_fold"/>
</dbReference>
<keyword evidence="2" id="KW-1185">Reference proteome</keyword>
<accession>A0A558AIK9</accession>